<keyword evidence="12" id="KW-0670">Pyruvate</keyword>
<accession>A0A562JJU8</accession>
<dbReference type="InterPro" id="IPR034457">
    <property type="entry name" value="Organic_radical-activating"/>
</dbReference>
<organism evidence="12 13">
    <name type="scientific">Sedimentibacter saalensis</name>
    <dbReference type="NCBI Taxonomy" id="130788"/>
    <lineage>
        <taxon>Bacteria</taxon>
        <taxon>Bacillati</taxon>
        <taxon>Bacillota</taxon>
        <taxon>Tissierellia</taxon>
        <taxon>Sedimentibacter</taxon>
    </lineage>
</organism>
<evidence type="ECO:0000313" key="13">
    <source>
        <dbReference type="Proteomes" id="UP000315343"/>
    </source>
</evidence>
<dbReference type="InterPro" id="IPR012838">
    <property type="entry name" value="PFL1_activating"/>
</dbReference>
<dbReference type="InterPro" id="IPR058240">
    <property type="entry name" value="rSAM_sf"/>
</dbReference>
<comment type="function">
    <text evidence="1 10">Activation of pyruvate formate-lyase under anaerobic conditions by generation of an organic free radical, using S-adenosylmethionine and reduced flavodoxin as cosubstrates to produce 5'-deoxy-adenosine.</text>
</comment>
<proteinExistence type="inferred from homology"/>
<dbReference type="PANTHER" id="PTHR30352:SF5">
    <property type="entry name" value="PYRUVATE FORMATE-LYASE 1-ACTIVATING ENZYME"/>
    <property type="match status" value="1"/>
</dbReference>
<dbReference type="RefSeq" id="WP_145078567.1">
    <property type="nucleotide sequence ID" value="NZ_VLKH01000001.1"/>
</dbReference>
<dbReference type="EMBL" id="VLKH01000001">
    <property type="protein sequence ID" value="TWH83522.1"/>
    <property type="molecule type" value="Genomic_DNA"/>
</dbReference>
<dbReference type="PROSITE" id="PS01087">
    <property type="entry name" value="RADICAL_ACTIVATING"/>
    <property type="match status" value="1"/>
</dbReference>
<comment type="catalytic activity">
    <reaction evidence="10">
        <text>glycyl-[formate C-acetyltransferase] + reduced [flavodoxin] + S-adenosyl-L-methionine = glycin-2-yl radical-[formate C-acetyltransferase] + semiquinone [flavodoxin] + 5'-deoxyadenosine + L-methionine + H(+)</text>
        <dbReference type="Rhea" id="RHEA:19225"/>
        <dbReference type="Rhea" id="RHEA-COMP:10622"/>
        <dbReference type="Rhea" id="RHEA-COMP:12190"/>
        <dbReference type="Rhea" id="RHEA-COMP:12191"/>
        <dbReference type="Rhea" id="RHEA-COMP:14480"/>
        <dbReference type="ChEBI" id="CHEBI:15378"/>
        <dbReference type="ChEBI" id="CHEBI:17319"/>
        <dbReference type="ChEBI" id="CHEBI:29947"/>
        <dbReference type="ChEBI" id="CHEBI:32722"/>
        <dbReference type="ChEBI" id="CHEBI:57618"/>
        <dbReference type="ChEBI" id="CHEBI:57844"/>
        <dbReference type="ChEBI" id="CHEBI:59789"/>
        <dbReference type="ChEBI" id="CHEBI:140311"/>
        <dbReference type="EC" id="1.97.1.4"/>
    </reaction>
</comment>
<dbReference type="SFLD" id="SFLDG01066">
    <property type="entry name" value="organic_radical-activating_enz"/>
    <property type="match status" value="1"/>
</dbReference>
<dbReference type="PANTHER" id="PTHR30352">
    <property type="entry name" value="PYRUVATE FORMATE-LYASE-ACTIVATING ENZYME"/>
    <property type="match status" value="1"/>
</dbReference>
<dbReference type="InterPro" id="IPR001989">
    <property type="entry name" value="Radical_activat_CS"/>
</dbReference>
<comment type="cofactor">
    <cofactor evidence="10">
        <name>[4Fe-4S] cluster</name>
        <dbReference type="ChEBI" id="CHEBI:49883"/>
    </cofactor>
    <text evidence="10">Binds 1 [4Fe-4S] cluster. The cluster is coordinated with 3 cysteines and an exchangeable S-adenosyl-L-methionine.</text>
</comment>
<evidence type="ECO:0000256" key="3">
    <source>
        <dbReference type="ARBA" id="ARBA00021356"/>
    </source>
</evidence>
<evidence type="ECO:0000256" key="7">
    <source>
        <dbReference type="ARBA" id="ARBA00023002"/>
    </source>
</evidence>
<evidence type="ECO:0000313" key="12">
    <source>
        <dbReference type="EMBL" id="TWH83522.1"/>
    </source>
</evidence>
<dbReference type="EC" id="1.97.1.4" evidence="10"/>
<evidence type="ECO:0000256" key="8">
    <source>
        <dbReference type="ARBA" id="ARBA00023004"/>
    </source>
</evidence>
<dbReference type="GO" id="GO:0005737">
    <property type="term" value="C:cytoplasm"/>
    <property type="evidence" value="ECO:0007669"/>
    <property type="project" value="UniProtKB-SubCell"/>
</dbReference>
<comment type="similarity">
    <text evidence="2 10">Belongs to the organic radical-activating enzymes family.</text>
</comment>
<dbReference type="NCBIfam" id="TIGR02493">
    <property type="entry name" value="PFLA"/>
    <property type="match status" value="1"/>
</dbReference>
<evidence type="ECO:0000256" key="6">
    <source>
        <dbReference type="ARBA" id="ARBA00022723"/>
    </source>
</evidence>
<dbReference type="Proteomes" id="UP000315343">
    <property type="component" value="Unassembled WGS sequence"/>
</dbReference>
<dbReference type="OrthoDB" id="9782387at2"/>
<keyword evidence="8 10" id="KW-0408">Iron</keyword>
<evidence type="ECO:0000259" key="11">
    <source>
        <dbReference type="PROSITE" id="PS51918"/>
    </source>
</evidence>
<sequence length="241" mass="27716">MQGNIHSIETLGTLDGPGIRMVVFFQGCRLRCAYCHNPDTWAFRKGISTTSENIVEKAKRYKPYFKFNDGGVTFSGGEPLMQPEFLLECLKLCKREGIHTVLDTAGVGMGDYEEILNYTDLVILDIKHSNSIKYKDITGMDIGCYNEFKEALIRNKNDIWIKHVVTPGINDNLNNMREFEREVITFPDDMVKKVELLPYHTLGVYKYSELNVAYRLEGVEPLLKEKLYELKNCLSIEKLVR</sequence>
<evidence type="ECO:0000256" key="1">
    <source>
        <dbReference type="ARBA" id="ARBA00003141"/>
    </source>
</evidence>
<dbReference type="GO" id="GO:0051539">
    <property type="term" value="F:4 iron, 4 sulfur cluster binding"/>
    <property type="evidence" value="ECO:0007669"/>
    <property type="project" value="UniProtKB-UniRule"/>
</dbReference>
<dbReference type="SFLD" id="SFLDS00029">
    <property type="entry name" value="Radical_SAM"/>
    <property type="match status" value="1"/>
</dbReference>
<comment type="caution">
    <text evidence="12">The sequence shown here is derived from an EMBL/GenBank/DDBJ whole genome shotgun (WGS) entry which is preliminary data.</text>
</comment>
<reference evidence="12 13" key="1">
    <citation type="submission" date="2019-07" db="EMBL/GenBank/DDBJ databases">
        <title>Genomic Encyclopedia of Type Strains, Phase I: the one thousand microbial genomes (KMG-I) project.</title>
        <authorList>
            <person name="Kyrpides N."/>
        </authorList>
    </citation>
    <scope>NUCLEOTIDE SEQUENCE [LARGE SCALE GENOMIC DNA]</scope>
    <source>
        <strain evidence="12 13">DSM 13558</strain>
    </source>
</reference>
<dbReference type="InterPro" id="IPR007197">
    <property type="entry name" value="rSAM"/>
</dbReference>
<evidence type="ECO:0000256" key="10">
    <source>
        <dbReference type="RuleBase" id="RU362053"/>
    </source>
</evidence>
<dbReference type="PROSITE" id="PS51918">
    <property type="entry name" value="RADICAL_SAM"/>
    <property type="match status" value="1"/>
</dbReference>
<keyword evidence="9 10" id="KW-0411">Iron-sulfur</keyword>
<dbReference type="Gene3D" id="3.20.20.70">
    <property type="entry name" value="Aldolase class I"/>
    <property type="match status" value="1"/>
</dbReference>
<name>A0A562JJU8_9FIRM</name>
<keyword evidence="7 10" id="KW-0560">Oxidoreductase</keyword>
<gene>
    <name evidence="12" type="ORF">LY60_00132</name>
</gene>
<dbReference type="Pfam" id="PF04055">
    <property type="entry name" value="Radical_SAM"/>
    <property type="match status" value="1"/>
</dbReference>
<evidence type="ECO:0000256" key="4">
    <source>
        <dbReference type="ARBA" id="ARBA00022485"/>
    </source>
</evidence>
<dbReference type="CDD" id="cd01335">
    <property type="entry name" value="Radical_SAM"/>
    <property type="match status" value="1"/>
</dbReference>
<keyword evidence="5 10" id="KW-0949">S-adenosyl-L-methionine</keyword>
<keyword evidence="6 10" id="KW-0479">Metal-binding</keyword>
<keyword evidence="13" id="KW-1185">Reference proteome</keyword>
<evidence type="ECO:0000256" key="5">
    <source>
        <dbReference type="ARBA" id="ARBA00022691"/>
    </source>
</evidence>
<dbReference type="GO" id="GO:0043365">
    <property type="term" value="F:[formate-C-acetyltransferase]-activating enzyme activity"/>
    <property type="evidence" value="ECO:0007669"/>
    <property type="project" value="UniProtKB-UniRule"/>
</dbReference>
<dbReference type="GO" id="GO:0016829">
    <property type="term" value="F:lyase activity"/>
    <property type="evidence" value="ECO:0007669"/>
    <property type="project" value="UniProtKB-KW"/>
</dbReference>
<protein>
    <recommendedName>
        <fullName evidence="3 10">Pyruvate formate-lyase-activating enzyme</fullName>
        <ecNumber evidence="10">1.97.1.4</ecNumber>
    </recommendedName>
</protein>
<dbReference type="AlphaFoldDB" id="A0A562JJU8"/>
<keyword evidence="10" id="KW-0963">Cytoplasm</keyword>
<keyword evidence="4 10" id="KW-0004">4Fe-4S</keyword>
<evidence type="ECO:0000256" key="9">
    <source>
        <dbReference type="ARBA" id="ARBA00023014"/>
    </source>
</evidence>
<comment type="subcellular location">
    <subcellularLocation>
        <location evidence="10">Cytoplasm</location>
    </subcellularLocation>
</comment>
<feature type="domain" description="Radical SAM core" evidence="11">
    <location>
        <begin position="14"/>
        <end position="237"/>
    </location>
</feature>
<keyword evidence="12" id="KW-0456">Lyase</keyword>
<dbReference type="GO" id="GO:0046872">
    <property type="term" value="F:metal ion binding"/>
    <property type="evidence" value="ECO:0007669"/>
    <property type="project" value="UniProtKB-UniRule"/>
</dbReference>
<evidence type="ECO:0000256" key="2">
    <source>
        <dbReference type="ARBA" id="ARBA00009777"/>
    </source>
</evidence>
<dbReference type="InterPro" id="IPR013785">
    <property type="entry name" value="Aldolase_TIM"/>
</dbReference>
<dbReference type="SUPFAM" id="SSF102114">
    <property type="entry name" value="Radical SAM enzymes"/>
    <property type="match status" value="1"/>
</dbReference>